<name>A0A482W158_ASBVE</name>
<keyword evidence="2" id="KW-1185">Reference proteome</keyword>
<evidence type="ECO:0000313" key="1">
    <source>
        <dbReference type="EMBL" id="RZC38357.1"/>
    </source>
</evidence>
<comment type="caution">
    <text evidence="1">The sequence shown here is derived from an EMBL/GenBank/DDBJ whole genome shotgun (WGS) entry which is preliminary data.</text>
</comment>
<organism evidence="1 2">
    <name type="scientific">Asbolus verrucosus</name>
    <name type="common">Desert ironclad beetle</name>
    <dbReference type="NCBI Taxonomy" id="1661398"/>
    <lineage>
        <taxon>Eukaryota</taxon>
        <taxon>Metazoa</taxon>
        <taxon>Ecdysozoa</taxon>
        <taxon>Arthropoda</taxon>
        <taxon>Hexapoda</taxon>
        <taxon>Insecta</taxon>
        <taxon>Pterygota</taxon>
        <taxon>Neoptera</taxon>
        <taxon>Endopterygota</taxon>
        <taxon>Coleoptera</taxon>
        <taxon>Polyphaga</taxon>
        <taxon>Cucujiformia</taxon>
        <taxon>Tenebrionidae</taxon>
        <taxon>Pimeliinae</taxon>
        <taxon>Asbolus</taxon>
    </lineage>
</organism>
<protein>
    <submittedName>
        <fullName evidence="1">Uncharacterized protein</fullName>
    </submittedName>
</protein>
<accession>A0A482W158</accession>
<evidence type="ECO:0000313" key="2">
    <source>
        <dbReference type="Proteomes" id="UP000292052"/>
    </source>
</evidence>
<proteinExistence type="predicted"/>
<gene>
    <name evidence="1" type="ORF">BDFB_009457</name>
</gene>
<reference evidence="1 2" key="1">
    <citation type="submission" date="2017-03" db="EMBL/GenBank/DDBJ databases">
        <title>Genome of the blue death feigning beetle - Asbolus verrucosus.</title>
        <authorList>
            <person name="Rider S.D."/>
        </authorList>
    </citation>
    <scope>NUCLEOTIDE SEQUENCE [LARGE SCALE GENOMIC DNA]</scope>
    <source>
        <strain evidence="1">Butters</strain>
        <tissue evidence="1">Head and leg muscle</tissue>
    </source>
</reference>
<sequence length="30" mass="3712">MVMVELIEENYYITLHRRVRGTVNMKQKLF</sequence>
<dbReference type="AlphaFoldDB" id="A0A482W158"/>
<dbReference type="EMBL" id="QDEB01044119">
    <property type="protein sequence ID" value="RZC38357.1"/>
    <property type="molecule type" value="Genomic_DNA"/>
</dbReference>
<dbReference type="Proteomes" id="UP000292052">
    <property type="component" value="Unassembled WGS sequence"/>
</dbReference>